<feature type="domain" description="Endoribonuclease L-PSP/chorismate mutase-like" evidence="1">
    <location>
        <begin position="8"/>
        <end position="149"/>
    </location>
</feature>
<dbReference type="PANTHER" id="PTHR43760">
    <property type="entry name" value="ENDORIBONUCLEASE-RELATED"/>
    <property type="match status" value="1"/>
</dbReference>
<dbReference type="PANTHER" id="PTHR43760:SF1">
    <property type="entry name" value="ENDORIBONUCLEASE L-PSP_CHORISMATE MUTASE-LIKE DOMAIN-CONTAINING PROTEIN"/>
    <property type="match status" value="1"/>
</dbReference>
<proteinExistence type="predicted"/>
<evidence type="ECO:0000313" key="3">
    <source>
        <dbReference type="Proteomes" id="UP001629432"/>
    </source>
</evidence>
<dbReference type="CDD" id="cd02199">
    <property type="entry name" value="YjgF_YER057c_UK114_like_1"/>
    <property type="match status" value="1"/>
</dbReference>
<accession>A0ABW9E6T2</accession>
<reference evidence="2 3" key="1">
    <citation type="journal article" date="2024" name="Chem. Sci.">
        <title>Discovery of megapolipeptins by genome mining of a Burkholderiales bacteria collection.</title>
        <authorList>
            <person name="Paulo B.S."/>
            <person name="Recchia M.J.J."/>
            <person name="Lee S."/>
            <person name="Fergusson C.H."/>
            <person name="Romanowski S.B."/>
            <person name="Hernandez A."/>
            <person name="Krull N."/>
            <person name="Liu D.Y."/>
            <person name="Cavanagh H."/>
            <person name="Bos A."/>
            <person name="Gray C.A."/>
            <person name="Murphy B.T."/>
            <person name="Linington R.G."/>
            <person name="Eustaquio A.S."/>
        </authorList>
    </citation>
    <scope>NUCLEOTIDE SEQUENCE [LARGE SCALE GENOMIC DNA]</scope>
    <source>
        <strain evidence="2 3">RL17-338-BIC-A</strain>
    </source>
</reference>
<gene>
    <name evidence="2" type="ORF">PQQ63_34680</name>
</gene>
<keyword evidence="3" id="KW-1185">Reference proteome</keyword>
<evidence type="ECO:0000259" key="1">
    <source>
        <dbReference type="Pfam" id="PF14588"/>
    </source>
</evidence>
<protein>
    <submittedName>
        <fullName evidence="2">RidA family protein</fullName>
    </submittedName>
</protein>
<dbReference type="SUPFAM" id="SSF55298">
    <property type="entry name" value="YjgF-like"/>
    <property type="match status" value="1"/>
</dbReference>
<name>A0ABW9E6T2_9BURK</name>
<dbReference type="RefSeq" id="WP_408238126.1">
    <property type="nucleotide sequence ID" value="NZ_JAQQCF010000050.1"/>
</dbReference>
<comment type="caution">
    <text evidence="2">The sequence shown here is derived from an EMBL/GenBank/DDBJ whole genome shotgun (WGS) entry which is preliminary data.</text>
</comment>
<dbReference type="InterPro" id="IPR035959">
    <property type="entry name" value="RutC-like_sf"/>
</dbReference>
<sequence>MKTLDYDRRLIELGIELPTPPQSYFNYVPTLISGNHLYISGQLSSRSGEPYHRGRLGDDASLESTQVAARQCGLNILAHVRKACGGTLNHVAHCVRITGYVNASSDCYQHAEAMDGCSNLMYEIFGEVGRHTRSTVGVASLPFNALIEIDAIFEIRKIPAGTHIHPTAINGDLA</sequence>
<evidence type="ECO:0000313" key="2">
    <source>
        <dbReference type="EMBL" id="MFM0641837.1"/>
    </source>
</evidence>
<dbReference type="Proteomes" id="UP001629432">
    <property type="component" value="Unassembled WGS sequence"/>
</dbReference>
<organism evidence="2 3">
    <name type="scientific">Paraburkholderia metrosideri</name>
    <dbReference type="NCBI Taxonomy" id="580937"/>
    <lineage>
        <taxon>Bacteria</taxon>
        <taxon>Pseudomonadati</taxon>
        <taxon>Pseudomonadota</taxon>
        <taxon>Betaproteobacteria</taxon>
        <taxon>Burkholderiales</taxon>
        <taxon>Burkholderiaceae</taxon>
        <taxon>Paraburkholderia</taxon>
    </lineage>
</organism>
<dbReference type="Gene3D" id="3.30.1330.40">
    <property type="entry name" value="RutC-like"/>
    <property type="match status" value="1"/>
</dbReference>
<dbReference type="Pfam" id="PF14588">
    <property type="entry name" value="YjgF_endoribonc"/>
    <property type="match status" value="1"/>
</dbReference>
<dbReference type="EMBL" id="JAQQCF010000050">
    <property type="protein sequence ID" value="MFM0641837.1"/>
    <property type="molecule type" value="Genomic_DNA"/>
</dbReference>
<dbReference type="InterPro" id="IPR013813">
    <property type="entry name" value="Endoribo_LPSP/chorism_mut-like"/>
</dbReference>